<dbReference type="RefSeq" id="WP_157170301.1">
    <property type="nucleotide sequence ID" value="NZ_JAAXOR010000007.1"/>
</dbReference>
<organism evidence="1 2">
    <name type="scientific">Nocardia cerradoensis</name>
    <dbReference type="NCBI Taxonomy" id="85688"/>
    <lineage>
        <taxon>Bacteria</taxon>
        <taxon>Bacillati</taxon>
        <taxon>Actinomycetota</taxon>
        <taxon>Actinomycetes</taxon>
        <taxon>Mycobacteriales</taxon>
        <taxon>Nocardiaceae</taxon>
        <taxon>Nocardia</taxon>
    </lineage>
</organism>
<evidence type="ECO:0000313" key="1">
    <source>
        <dbReference type="EMBL" id="OXR39665.1"/>
    </source>
</evidence>
<protein>
    <submittedName>
        <fullName evidence="1">Uncharacterized protein</fullName>
    </submittedName>
</protein>
<sequence length="48" mass="4776">MAGTPSTLAYLAAAATAGALGHTGPGADNCHCRVCLTRPTTTENTENS</sequence>
<keyword evidence="2" id="KW-1185">Reference proteome</keyword>
<gene>
    <name evidence="1" type="ORF">B7C42_08270</name>
</gene>
<name>A0A231GSY6_9NOCA</name>
<dbReference type="AlphaFoldDB" id="A0A231GSY6"/>
<accession>A0A231GSY6</accession>
<dbReference type="Proteomes" id="UP000215506">
    <property type="component" value="Unassembled WGS sequence"/>
</dbReference>
<reference evidence="1 2" key="1">
    <citation type="submission" date="2017-07" db="EMBL/GenBank/DDBJ databases">
        <title>First draft Genome Sequence of Nocardia cerradoensis isolated from human infection.</title>
        <authorList>
            <person name="Carrasco G."/>
        </authorList>
    </citation>
    <scope>NUCLEOTIDE SEQUENCE [LARGE SCALE GENOMIC DNA]</scope>
    <source>
        <strain evidence="1 2">CNM20130759</strain>
    </source>
</reference>
<comment type="caution">
    <text evidence="1">The sequence shown here is derived from an EMBL/GenBank/DDBJ whole genome shotgun (WGS) entry which is preliminary data.</text>
</comment>
<dbReference type="EMBL" id="NGAF01000096">
    <property type="protein sequence ID" value="OXR39665.1"/>
    <property type="molecule type" value="Genomic_DNA"/>
</dbReference>
<evidence type="ECO:0000313" key="2">
    <source>
        <dbReference type="Proteomes" id="UP000215506"/>
    </source>
</evidence>
<proteinExistence type="predicted"/>